<sequence length="99" mass="10436">MTTEMASIRIDLSTVAWRKSSFSNGSGGNCVEVAEGFLCAARWRKSSYSNGSGGDCVEVADGLAGVVPVRDSKLPDGPVLVVPARAWASFVRTLKEAVE</sequence>
<protein>
    <submittedName>
        <fullName evidence="2">DUF397 domain-containing protein</fullName>
    </submittedName>
</protein>
<dbReference type="EMBL" id="BLLG01000005">
    <property type="protein sequence ID" value="GFH36007.1"/>
    <property type="molecule type" value="Genomic_DNA"/>
</dbReference>
<feature type="domain" description="DUF397" evidence="1">
    <location>
        <begin position="16"/>
        <end position="34"/>
    </location>
</feature>
<evidence type="ECO:0000313" key="2">
    <source>
        <dbReference type="EMBL" id="GFH36007.1"/>
    </source>
</evidence>
<dbReference type="Proteomes" id="UP000484988">
    <property type="component" value="Unassembled WGS sequence"/>
</dbReference>
<feature type="domain" description="DUF397" evidence="1">
    <location>
        <begin position="41"/>
        <end position="95"/>
    </location>
</feature>
<keyword evidence="3" id="KW-1185">Reference proteome</keyword>
<dbReference type="InterPro" id="IPR007278">
    <property type="entry name" value="DUF397"/>
</dbReference>
<dbReference type="Pfam" id="PF04149">
    <property type="entry name" value="DUF397"/>
    <property type="match status" value="2"/>
</dbReference>
<dbReference type="AlphaFoldDB" id="A0A6A0AWP8"/>
<accession>A0A6A0AWP8</accession>
<comment type="caution">
    <text evidence="2">The sequence shown here is derived from an EMBL/GenBank/DDBJ whole genome shotgun (WGS) entry which is preliminary data.</text>
</comment>
<organism evidence="2 3">
    <name type="scientific">Streptomyces pacificus</name>
    <dbReference type="NCBI Taxonomy" id="2705029"/>
    <lineage>
        <taxon>Bacteria</taxon>
        <taxon>Bacillati</taxon>
        <taxon>Actinomycetota</taxon>
        <taxon>Actinomycetes</taxon>
        <taxon>Kitasatosporales</taxon>
        <taxon>Streptomycetaceae</taxon>
        <taxon>Streptomyces</taxon>
    </lineage>
</organism>
<gene>
    <name evidence="2" type="ORF">SCWH03_22290</name>
</gene>
<proteinExistence type="predicted"/>
<evidence type="ECO:0000259" key="1">
    <source>
        <dbReference type="Pfam" id="PF04149"/>
    </source>
</evidence>
<evidence type="ECO:0000313" key="3">
    <source>
        <dbReference type="Proteomes" id="UP000484988"/>
    </source>
</evidence>
<reference evidence="2 3" key="1">
    <citation type="submission" date="2020-02" db="EMBL/GenBank/DDBJ databases">
        <title>Whole Genome Shotgun Sequence of Streptomyces sp. strain CWH03.</title>
        <authorList>
            <person name="Dohra H."/>
            <person name="Kodani S."/>
            <person name="Yamamura H."/>
        </authorList>
    </citation>
    <scope>NUCLEOTIDE SEQUENCE [LARGE SCALE GENOMIC DNA]</scope>
    <source>
        <strain evidence="2 3">CWH03</strain>
    </source>
</reference>
<name>A0A6A0AWP8_9ACTN</name>